<dbReference type="PANTHER" id="PTHR38686">
    <property type="entry name" value="APOLIPOPROTEIN N-ACYLTRANSFERASE"/>
    <property type="match status" value="1"/>
</dbReference>
<feature type="domain" description="CN hydrolase" evidence="10">
    <location>
        <begin position="235"/>
        <end position="474"/>
    </location>
</feature>
<evidence type="ECO:0000256" key="7">
    <source>
        <dbReference type="ARBA" id="ARBA00023136"/>
    </source>
</evidence>
<comment type="subcellular location">
    <subcellularLocation>
        <location evidence="1 9">Cell membrane</location>
        <topology evidence="1 9">Multi-pass membrane protein</topology>
    </subcellularLocation>
</comment>
<evidence type="ECO:0000256" key="5">
    <source>
        <dbReference type="ARBA" id="ARBA00022692"/>
    </source>
</evidence>
<comment type="pathway">
    <text evidence="9">Protein modification; lipoprotein biosynthesis (N-acyl transfer).</text>
</comment>
<dbReference type="InterPro" id="IPR045378">
    <property type="entry name" value="LNT_N"/>
</dbReference>
<dbReference type="Pfam" id="PF00795">
    <property type="entry name" value="CN_hydrolase"/>
    <property type="match status" value="1"/>
</dbReference>
<evidence type="ECO:0000256" key="3">
    <source>
        <dbReference type="ARBA" id="ARBA00022475"/>
    </source>
</evidence>
<dbReference type="EMBL" id="JARRAF010000035">
    <property type="protein sequence ID" value="MDK2126319.1"/>
    <property type="molecule type" value="Genomic_DNA"/>
</dbReference>
<comment type="function">
    <text evidence="9">Catalyzes the phospholipid dependent N-acylation of the N-terminal cysteine of apolipoprotein, the last step in lipoprotein maturation.</text>
</comment>
<accession>A0ABT7E1Y4</accession>
<dbReference type="SUPFAM" id="SSF56317">
    <property type="entry name" value="Carbon-nitrogen hydrolase"/>
    <property type="match status" value="1"/>
</dbReference>
<evidence type="ECO:0000256" key="4">
    <source>
        <dbReference type="ARBA" id="ARBA00022679"/>
    </source>
</evidence>
<evidence type="ECO:0000259" key="10">
    <source>
        <dbReference type="PROSITE" id="PS50263"/>
    </source>
</evidence>
<keyword evidence="6 9" id="KW-1133">Transmembrane helix</keyword>
<organism evidence="11 12">
    <name type="scientific">Parachitinimonas caeni</name>
    <dbReference type="NCBI Taxonomy" id="3031301"/>
    <lineage>
        <taxon>Bacteria</taxon>
        <taxon>Pseudomonadati</taxon>
        <taxon>Pseudomonadota</taxon>
        <taxon>Betaproteobacteria</taxon>
        <taxon>Neisseriales</taxon>
        <taxon>Chitinibacteraceae</taxon>
        <taxon>Parachitinimonas</taxon>
    </lineage>
</organism>
<dbReference type="PANTHER" id="PTHR38686:SF1">
    <property type="entry name" value="APOLIPOPROTEIN N-ACYLTRANSFERASE"/>
    <property type="match status" value="1"/>
</dbReference>
<feature type="transmembrane region" description="Helical" evidence="9">
    <location>
        <begin position="7"/>
        <end position="26"/>
    </location>
</feature>
<keyword evidence="8 9" id="KW-0012">Acyltransferase</keyword>
<keyword evidence="3 9" id="KW-1003">Cell membrane</keyword>
<dbReference type="InterPro" id="IPR003010">
    <property type="entry name" value="C-N_Hydrolase"/>
</dbReference>
<feature type="transmembrane region" description="Helical" evidence="9">
    <location>
        <begin position="55"/>
        <end position="74"/>
    </location>
</feature>
<dbReference type="HAMAP" id="MF_01148">
    <property type="entry name" value="Lnt"/>
    <property type="match status" value="1"/>
</dbReference>
<name>A0ABT7E1Y4_9NEIS</name>
<dbReference type="NCBIfam" id="TIGR00546">
    <property type="entry name" value="lnt"/>
    <property type="match status" value="1"/>
</dbReference>
<keyword evidence="5 9" id="KW-0812">Transmembrane</keyword>
<evidence type="ECO:0000256" key="8">
    <source>
        <dbReference type="ARBA" id="ARBA00023315"/>
    </source>
</evidence>
<evidence type="ECO:0000256" key="9">
    <source>
        <dbReference type="HAMAP-Rule" id="MF_01148"/>
    </source>
</evidence>
<feature type="transmembrane region" description="Helical" evidence="9">
    <location>
        <begin position="86"/>
        <end position="106"/>
    </location>
</feature>
<proteinExistence type="inferred from homology"/>
<feature type="transmembrane region" description="Helical" evidence="9">
    <location>
        <begin position="161"/>
        <end position="184"/>
    </location>
</feature>
<evidence type="ECO:0000256" key="6">
    <source>
        <dbReference type="ARBA" id="ARBA00022989"/>
    </source>
</evidence>
<dbReference type="RefSeq" id="WP_284102637.1">
    <property type="nucleotide sequence ID" value="NZ_JARRAF010000035.1"/>
</dbReference>
<comment type="catalytic activity">
    <reaction evidence="9">
        <text>N-terminal S-1,2-diacyl-sn-glyceryl-L-cysteinyl-[lipoprotein] + a glycerophospholipid = N-acyl-S-1,2-diacyl-sn-glyceryl-L-cysteinyl-[lipoprotein] + a 2-acyl-sn-glycero-3-phospholipid + H(+)</text>
        <dbReference type="Rhea" id="RHEA:48228"/>
        <dbReference type="Rhea" id="RHEA-COMP:14681"/>
        <dbReference type="Rhea" id="RHEA-COMP:14684"/>
        <dbReference type="ChEBI" id="CHEBI:15378"/>
        <dbReference type="ChEBI" id="CHEBI:136912"/>
        <dbReference type="ChEBI" id="CHEBI:140656"/>
        <dbReference type="ChEBI" id="CHEBI:140657"/>
        <dbReference type="ChEBI" id="CHEBI:140660"/>
        <dbReference type="EC" id="2.3.1.269"/>
    </reaction>
</comment>
<keyword evidence="7 9" id="KW-0472">Membrane</keyword>
<keyword evidence="12" id="KW-1185">Reference proteome</keyword>
<dbReference type="Gene3D" id="3.60.110.10">
    <property type="entry name" value="Carbon-nitrogen hydrolase"/>
    <property type="match status" value="1"/>
</dbReference>
<dbReference type="PROSITE" id="PS50263">
    <property type="entry name" value="CN_HYDROLASE"/>
    <property type="match status" value="1"/>
</dbReference>
<dbReference type="InterPro" id="IPR036526">
    <property type="entry name" value="C-N_Hydrolase_sf"/>
</dbReference>
<comment type="caution">
    <text evidence="11">The sequence shown here is derived from an EMBL/GenBank/DDBJ whole genome shotgun (WGS) entry which is preliminary data.</text>
</comment>
<dbReference type="CDD" id="cd07571">
    <property type="entry name" value="ALP_N-acyl_transferase"/>
    <property type="match status" value="1"/>
</dbReference>
<evidence type="ECO:0000313" key="11">
    <source>
        <dbReference type="EMBL" id="MDK2126319.1"/>
    </source>
</evidence>
<dbReference type="Pfam" id="PF20154">
    <property type="entry name" value="LNT_N"/>
    <property type="match status" value="1"/>
</dbReference>
<dbReference type="Proteomes" id="UP001172778">
    <property type="component" value="Unassembled WGS sequence"/>
</dbReference>
<feature type="transmembrane region" description="Helical" evidence="9">
    <location>
        <begin position="113"/>
        <end position="131"/>
    </location>
</feature>
<evidence type="ECO:0000313" key="12">
    <source>
        <dbReference type="Proteomes" id="UP001172778"/>
    </source>
</evidence>
<comment type="similarity">
    <text evidence="2 9">Belongs to the CN hydrolase family. Apolipoprotein N-acyltransferase subfamily.</text>
</comment>
<feature type="transmembrane region" description="Helical" evidence="9">
    <location>
        <begin position="196"/>
        <end position="217"/>
    </location>
</feature>
<protein>
    <recommendedName>
        <fullName evidence="9">Apolipoprotein N-acyltransferase</fullName>
        <shortName evidence="9">ALP N-acyltransferase</shortName>
        <ecNumber evidence="9">2.3.1.269</ecNumber>
    </recommendedName>
</protein>
<gene>
    <name evidence="9 11" type="primary">lnt</name>
    <name evidence="11" type="ORF">PZA18_19935</name>
</gene>
<evidence type="ECO:0000256" key="1">
    <source>
        <dbReference type="ARBA" id="ARBA00004651"/>
    </source>
</evidence>
<dbReference type="EC" id="2.3.1.269" evidence="9"/>
<feature type="transmembrane region" description="Helical" evidence="9">
    <location>
        <begin position="32"/>
        <end position="48"/>
    </location>
</feature>
<evidence type="ECO:0000256" key="2">
    <source>
        <dbReference type="ARBA" id="ARBA00010065"/>
    </source>
</evidence>
<sequence length="517" mass="56937">MNLPIRGGYQLLLCFIFGAIGVLGLAPFRLSFFSTLALMGFFLFTIYSPSPKRSALHGCAWGLGYFIATTHWTYLSLVDHGGMPAWLGALAVFLFSGYLALFPALASYLSRKLPLPVAIQLIMAAPAIWTLSEWLRGTLFTGFPWAAVGYSQAPTGLLSPWFPLAGVYGVGYLLAVFAACVVWIAANLWGKNRKGIATSALVTAASCTIVILISQFLSTIEWTRPFGKPLHVSLVQGAIAQDLKWDPKRFNDTLARYLQLTHQAQGRLVVLPETAFPVFLEELPKEYLEALTKTPKARGADLLIGAARKNTEARGYFNSAILISENNLPHYNKQHLVPFGEFIPMKWAIGWIYRSMLNMPLDDFSAGSKTQPAMMVADQRLMPNICYEDVFGEEIAAVSANATILVNLSNLAWFDGSIALEQHGQISQARTLETGKPMIRATNSGMTVAIDQHGHYQGRLPERIPAILESEVQGRAGLTPYLHLKNLPILAWCLLMLGLGYIRTYAKRLPGKTSHTI</sequence>
<dbReference type="InterPro" id="IPR004563">
    <property type="entry name" value="Apolipo_AcylTrfase"/>
</dbReference>
<keyword evidence="4 9" id="KW-0808">Transferase</keyword>
<reference evidence="11" key="1">
    <citation type="submission" date="2023-03" db="EMBL/GenBank/DDBJ databases">
        <title>Chitinimonas shenzhenensis gen. nov., sp. nov., a novel member of family Burkholderiaceae isolated from activated sludge collected in Shen Zhen, China.</title>
        <authorList>
            <person name="Wang X."/>
        </authorList>
    </citation>
    <scope>NUCLEOTIDE SEQUENCE</scope>
    <source>
        <strain evidence="11">DQS-5</strain>
    </source>
</reference>